<protein>
    <submittedName>
        <fullName evidence="2">Putative membrane protein</fullName>
    </submittedName>
</protein>
<feature type="transmembrane region" description="Helical" evidence="1">
    <location>
        <begin position="6"/>
        <end position="25"/>
    </location>
</feature>
<evidence type="ECO:0000256" key="1">
    <source>
        <dbReference type="SAM" id="Phobius"/>
    </source>
</evidence>
<evidence type="ECO:0000313" key="2">
    <source>
        <dbReference type="EMBL" id="QGZ16068.1"/>
    </source>
</evidence>
<organism evidence="2 3">
    <name type="scientific">Vibrio phage vB_VchM_Kuja</name>
    <dbReference type="NCBI Taxonomy" id="2686437"/>
    <lineage>
        <taxon>Viruses</taxon>
        <taxon>Duplodnaviria</taxon>
        <taxon>Heunggongvirae</taxon>
        <taxon>Uroviricota</taxon>
        <taxon>Caudoviricetes</taxon>
        <taxon>Pantevenvirales</taxon>
        <taxon>Ackermannviridae</taxon>
        <taxon>Kujavirus</taxon>
        <taxon>Kujavirus kuja</taxon>
    </lineage>
</organism>
<evidence type="ECO:0000313" key="3">
    <source>
        <dbReference type="Proteomes" id="UP000433471"/>
    </source>
</evidence>
<dbReference type="Proteomes" id="UP000433471">
    <property type="component" value="Segment"/>
</dbReference>
<proteinExistence type="predicted"/>
<sequence>MVYVAGEYSLIFVSLMVVFNMLPLLDYTRFFMNVCLVMLYMIGLMNNVHELLFNVSGTVFIGE</sequence>
<accession>A0A6B9J5P1</accession>
<keyword evidence="1" id="KW-0812">Transmembrane</keyword>
<reference evidence="2 3" key="1">
    <citation type="submission" date="2019-11" db="EMBL/GenBank/DDBJ databases">
        <title>Characterization of a novel member of the family Ackermannviridae.</title>
        <authorList>
            <person name="Maina A.N."/>
            <person name="Mwaura F.B."/>
            <person name="Jumba M."/>
        </authorList>
    </citation>
    <scope>NUCLEOTIDE SEQUENCE [LARGE SCALE GENOMIC DNA]</scope>
</reference>
<keyword evidence="1" id="KW-1133">Transmembrane helix</keyword>
<dbReference type="EMBL" id="MN718199">
    <property type="protein sequence ID" value="QGZ16068.1"/>
    <property type="molecule type" value="Genomic_DNA"/>
</dbReference>
<gene>
    <name evidence="2" type="ORF">Kuja_0770</name>
</gene>
<keyword evidence="1" id="KW-0472">Membrane</keyword>
<feature type="transmembrane region" description="Helical" evidence="1">
    <location>
        <begin position="30"/>
        <end position="48"/>
    </location>
</feature>
<keyword evidence="3" id="KW-1185">Reference proteome</keyword>
<name>A0A6B9J5P1_9CAUD</name>